<proteinExistence type="predicted"/>
<comment type="caution">
    <text evidence="2">The sequence shown here is derived from an EMBL/GenBank/DDBJ whole genome shotgun (WGS) entry which is preliminary data.</text>
</comment>
<keyword evidence="1" id="KW-0732">Signal</keyword>
<evidence type="ECO:0008006" key="4">
    <source>
        <dbReference type="Google" id="ProtNLM"/>
    </source>
</evidence>
<accession>A0A317EUM7</accession>
<feature type="chain" id="PRO_5016355045" description="Sugar-binding protein" evidence="1">
    <location>
        <begin position="24"/>
        <end position="1172"/>
    </location>
</feature>
<dbReference type="EMBL" id="QGNZ01000001">
    <property type="protein sequence ID" value="PWS28868.1"/>
    <property type="molecule type" value="Genomic_DNA"/>
</dbReference>
<feature type="signal peptide" evidence="1">
    <location>
        <begin position="1"/>
        <end position="23"/>
    </location>
</feature>
<reference evidence="2 3" key="1">
    <citation type="submission" date="2018-05" db="EMBL/GenBank/DDBJ databases">
        <title>Pedobacter paludis sp. nov., isolated from wetland soil.</title>
        <authorList>
            <person name="Zhang Y."/>
            <person name="Wang G."/>
        </authorList>
    </citation>
    <scope>NUCLEOTIDE SEQUENCE [LARGE SCALE GENOMIC DNA]</scope>
    <source>
        <strain evidence="2 3">KCTC22721</strain>
    </source>
</reference>
<evidence type="ECO:0000256" key="1">
    <source>
        <dbReference type="SAM" id="SignalP"/>
    </source>
</evidence>
<evidence type="ECO:0000313" key="3">
    <source>
        <dbReference type="Proteomes" id="UP000245379"/>
    </source>
</evidence>
<dbReference type="OrthoDB" id="903892at2"/>
<gene>
    <name evidence="2" type="ORF">DHW03_03270</name>
</gene>
<dbReference type="RefSeq" id="WP_109924298.1">
    <property type="nucleotide sequence ID" value="NZ_QGNZ01000001.1"/>
</dbReference>
<keyword evidence="3" id="KW-1185">Reference proteome</keyword>
<dbReference type="Proteomes" id="UP000245379">
    <property type="component" value="Unassembled WGS sequence"/>
</dbReference>
<name>A0A317EUM7_9SPHI</name>
<evidence type="ECO:0000313" key="2">
    <source>
        <dbReference type="EMBL" id="PWS28868.1"/>
    </source>
</evidence>
<dbReference type="AlphaFoldDB" id="A0A317EUM7"/>
<protein>
    <recommendedName>
        <fullName evidence="4">Sugar-binding protein</fullName>
    </recommendedName>
</protein>
<organism evidence="2 3">
    <name type="scientific">Pedobacter yonginense</name>
    <dbReference type="NCBI Taxonomy" id="651869"/>
    <lineage>
        <taxon>Bacteria</taxon>
        <taxon>Pseudomonadati</taxon>
        <taxon>Bacteroidota</taxon>
        <taxon>Sphingobacteriia</taxon>
        <taxon>Sphingobacteriales</taxon>
        <taxon>Sphingobacteriaceae</taxon>
        <taxon>Pedobacter</taxon>
    </lineage>
</organism>
<sequence>MTVHYRKSLLFLGLYLSWFASHGQGSGPSVTFKSPEVSAFNKSIETPVSMYTGVPNISIPLYEINIKGVSVPVTLDYHAGGIRLSQDATWVGLGWNLSYGGEISRKTRGIPDEYYYLYGGTNAPNSVNYFMQKPKLGLVPNSSVSDDRIDYINSAKRGGIDYMPDEFYYSALGYSGRFMFSQNRNKFLLYPKEDIDVSKYDGPSQTKLYSWNLKLPNGIAVNFGQEGCSKQQMSVMNLQTNVTNAWQIKSIKNTYNDTITYSYDQFNYRVYQLNGQQAVIGAASVDYSTNISNPLIYDSRIKVINFPGGRIEFSTLGRQDMPTERLDEINVYDNSNNNVKKIHFNYSYFYGEAFDIKNIANFYDEARNPSDYRYKRLRLDGISITASGLQPVNYTFDYYTLPQMPSKFSFAQDHWGYYNGIANASMYGMIPNLDPKIAGGDKRVKAEYAKLFALKSITYPEGGKKEFVYEGNTAGVWNAPKELLETYQDDNFLEKYEALSISSYSRSTSYPAPNETINGVRYFRKRFTVGGLGFTTQNNWSVNTNFGISTLEKDLPYLADNVDFKLERVNSDNSKTILRQFNTTSTSYPYNNAPARNGKDNYWVNLNAGTYEMTVAITYLNKPNSKPDNQPYNLSFFVRWRELNPLTNMINVGGLRIKEINAFNHDNVLVDKKTYSYVNPYANATIPNFTSGRLVSLPQYLQYQIGHLRDPYGVYKDYFNIKFSSNSIVPLESTSGSFAGYEYVKENHVDVANPANNLTSESRFSFVQPYFSQFYNFKTLGLTEPKEWARGKLLSKQYFKGNNLLKKEEYEYNFVSPYANNTENLEDYVESINTDLISFQSFSERYLQNPSDLPADFYDVTGADGINESCIYFYYGPFDNHVTTYGSRPDRNGNINRNTCDYTTAVPYFKLYTGFDKIKSKTTTYFDNPTTPVVQTENYEYGRAPIHYQLTKTTNNLSTGNQITNEIKYPLDLSLTGSEETGRLGLISSHQLDTQVDQVRKTNGKEEISRTDYLLDPTLNVVVPSRSKTNTGSNNSLEVRMNYEKFDKHGNLLSKRAENGISTVYIWGYNDQYPVAQVVSADYNTAISYLNLAILKNPASDAQLREELKKLYINLPNAQISTYTYKPLVGMTSQTDTKGMTTYYEYDAFGRLKFVKDQNGNIVKSNDYHYKN</sequence>